<dbReference type="AlphaFoldDB" id="A0A4R4P5Y3"/>
<feature type="region of interest" description="Disordered" evidence="1">
    <location>
        <begin position="119"/>
        <end position="163"/>
    </location>
</feature>
<proteinExistence type="predicted"/>
<dbReference type="EMBL" id="SMJW01000038">
    <property type="protein sequence ID" value="TDC17134.1"/>
    <property type="molecule type" value="Genomic_DNA"/>
</dbReference>
<name>A0A4R4P5Y3_9ACTN</name>
<keyword evidence="3" id="KW-1185">Reference proteome</keyword>
<protein>
    <submittedName>
        <fullName evidence="2">Uncharacterized protein</fullName>
    </submittedName>
</protein>
<evidence type="ECO:0000313" key="2">
    <source>
        <dbReference type="EMBL" id="TDC17134.1"/>
    </source>
</evidence>
<feature type="region of interest" description="Disordered" evidence="1">
    <location>
        <begin position="185"/>
        <end position="212"/>
    </location>
</feature>
<reference evidence="2 3" key="1">
    <citation type="submission" date="2019-03" db="EMBL/GenBank/DDBJ databases">
        <title>Draft genome sequences of novel Actinobacteria.</title>
        <authorList>
            <person name="Sahin N."/>
            <person name="Ay H."/>
            <person name="Saygin H."/>
        </authorList>
    </citation>
    <scope>NUCLEOTIDE SEQUENCE [LARGE SCALE GENOMIC DNA]</scope>
    <source>
        <strain evidence="2 3">DSM 45347</strain>
    </source>
</reference>
<feature type="compositionally biased region" description="Low complexity" evidence="1">
    <location>
        <begin position="132"/>
        <end position="143"/>
    </location>
</feature>
<evidence type="ECO:0000313" key="3">
    <source>
        <dbReference type="Proteomes" id="UP000295431"/>
    </source>
</evidence>
<comment type="caution">
    <text evidence="2">The sequence shown here is derived from an EMBL/GenBank/DDBJ whole genome shotgun (WGS) entry which is preliminary data.</text>
</comment>
<gene>
    <name evidence="2" type="ORF">E1284_10320</name>
</gene>
<dbReference type="Proteomes" id="UP000295431">
    <property type="component" value="Unassembled WGS sequence"/>
</dbReference>
<organism evidence="2 3">
    <name type="scientific">Actinomadura bangladeshensis</name>
    <dbReference type="NCBI Taxonomy" id="453573"/>
    <lineage>
        <taxon>Bacteria</taxon>
        <taxon>Bacillati</taxon>
        <taxon>Actinomycetota</taxon>
        <taxon>Actinomycetes</taxon>
        <taxon>Streptosporangiales</taxon>
        <taxon>Thermomonosporaceae</taxon>
        <taxon>Actinomadura</taxon>
    </lineage>
</organism>
<dbReference type="RefSeq" id="WP_131938802.1">
    <property type="nucleotide sequence ID" value="NZ_BAAAMX010000021.1"/>
</dbReference>
<accession>A0A4R4P5Y3</accession>
<evidence type="ECO:0000256" key="1">
    <source>
        <dbReference type="SAM" id="MobiDB-lite"/>
    </source>
</evidence>
<sequence length="589" mass="64490">MDSARDAARLAAAQVGLSELLSWLDAGEPAAARPVGLYPAAHGWTRTAIQRDLWRRAGDAAEHGSITAFELTLWGHYRGVCDGHAWSRAEVRRRTGLTRYALEQHVDRADRVVAGSFVTEPAPSEPAPSEPAPSGRPGSAAPSGPGGDGRVRPGGVRSSDVQEGVATVVGRAVAEDRRHLAETSYAARDLLPASGREQRRRPTPGGAVRPRGLKTSRHAGAVRAETYRAILDAADRRLARATGRGPASPLLWPPADPVTDDLESAYRALLACRHGTDRAAVAGLLRDGHHHLLHARPDRELAIAFLLEEVWVLRDGYNIAALPVLDVLEHLLPQDDHRRAITARERAHVLEVHRLWDAAGLWLRHADALLRDPRIRWPHEEERYVSAVNDAVRALSMETSRAVVRGELPRVNLARFDSRVAALSSRFEHEARSRSEWSHVARRHALQVRFARKAVERRHGLDGGWDDGELLEMEAIDREVEALGLPARTLAWGTRKLGVLLEAGRATDFTGTLHDLVPVFLGTGPAWPNQLAALRTVVRAAQRRRGARWRAVRLDLGDLVEGLPPDTDGMLRHPLAVPAPLIVAGVPVL</sequence>